<comment type="caution">
    <text evidence="2">The sequence shown here is derived from an EMBL/GenBank/DDBJ whole genome shotgun (WGS) entry which is preliminary data.</text>
</comment>
<proteinExistence type="predicted"/>
<evidence type="ECO:0000313" key="2">
    <source>
        <dbReference type="EMBL" id="OAE30648.1"/>
    </source>
</evidence>
<organism evidence="2 3">
    <name type="scientific">Marchantia polymorpha subsp. ruderalis</name>
    <dbReference type="NCBI Taxonomy" id="1480154"/>
    <lineage>
        <taxon>Eukaryota</taxon>
        <taxon>Viridiplantae</taxon>
        <taxon>Streptophyta</taxon>
        <taxon>Embryophyta</taxon>
        <taxon>Marchantiophyta</taxon>
        <taxon>Marchantiopsida</taxon>
        <taxon>Marchantiidae</taxon>
        <taxon>Marchantiales</taxon>
        <taxon>Marchantiaceae</taxon>
        <taxon>Marchantia</taxon>
    </lineage>
</organism>
<accession>A0A176WBR7</accession>
<protein>
    <submittedName>
        <fullName evidence="2">Uncharacterized protein</fullName>
    </submittedName>
</protein>
<name>A0A176WBR7_MARPO</name>
<gene>
    <name evidence="2" type="ORF">AXG93_3016s1320</name>
</gene>
<dbReference type="AlphaFoldDB" id="A0A176WBR7"/>
<feature type="region of interest" description="Disordered" evidence="1">
    <location>
        <begin position="170"/>
        <end position="202"/>
    </location>
</feature>
<evidence type="ECO:0000313" key="3">
    <source>
        <dbReference type="Proteomes" id="UP000077202"/>
    </source>
</evidence>
<dbReference type="EMBL" id="LVLJ01001283">
    <property type="protein sequence ID" value="OAE30648.1"/>
    <property type="molecule type" value="Genomic_DNA"/>
</dbReference>
<feature type="compositionally biased region" description="Acidic residues" evidence="1">
    <location>
        <begin position="58"/>
        <end position="74"/>
    </location>
</feature>
<feature type="compositionally biased region" description="Basic and acidic residues" evidence="1">
    <location>
        <begin position="75"/>
        <end position="84"/>
    </location>
</feature>
<keyword evidence="3" id="KW-1185">Reference proteome</keyword>
<evidence type="ECO:0000256" key="1">
    <source>
        <dbReference type="SAM" id="MobiDB-lite"/>
    </source>
</evidence>
<feature type="region of interest" description="Disordered" evidence="1">
    <location>
        <begin position="58"/>
        <end position="105"/>
    </location>
</feature>
<reference evidence="2" key="1">
    <citation type="submission" date="2016-03" db="EMBL/GenBank/DDBJ databases">
        <title>Mechanisms controlling the formation of the plant cell surface in tip-growing cells are functionally conserved among land plants.</title>
        <authorList>
            <person name="Honkanen S."/>
            <person name="Jones V.A."/>
            <person name="Morieri G."/>
            <person name="Champion C."/>
            <person name="Hetherington A.J."/>
            <person name="Kelly S."/>
            <person name="Saint-Marcoux D."/>
            <person name="Proust H."/>
            <person name="Prescott H."/>
            <person name="Dolan L."/>
        </authorList>
    </citation>
    <scope>NUCLEOTIDE SEQUENCE [LARGE SCALE GENOMIC DNA]</scope>
    <source>
        <tissue evidence="2">Whole gametophyte</tissue>
    </source>
</reference>
<dbReference type="Proteomes" id="UP000077202">
    <property type="component" value="Unassembled WGS sequence"/>
</dbReference>
<sequence>MRKFDVRGRVEDDKRGHGGWIRTQACRQKKQRDGILGLKDVVAQREGGKKNCCVRCDDEEDEGEVEEENENEGESIDKEERGCRAVEPGPCPAEESRAGPGQVHGRRRWRTFLAQRNGGSRWRGEEINPRRRGEEARTTRSVVDMLKKAAAVQLLVASYVVGCRKSKRSEYCGASSEGGREGRGGGDGMAQEGYRQREEEEGGEMRRVVVVGMVVL</sequence>